<evidence type="ECO:0000256" key="2">
    <source>
        <dbReference type="ARBA" id="ARBA00012438"/>
    </source>
</evidence>
<dbReference type="PROSITE" id="PS50113">
    <property type="entry name" value="PAC"/>
    <property type="match status" value="1"/>
</dbReference>
<dbReference type="CDD" id="cd00082">
    <property type="entry name" value="HisKA"/>
    <property type="match status" value="1"/>
</dbReference>
<dbReference type="GO" id="GO:0000155">
    <property type="term" value="F:phosphorelay sensor kinase activity"/>
    <property type="evidence" value="ECO:0007669"/>
    <property type="project" value="InterPro"/>
</dbReference>
<dbReference type="InterPro" id="IPR036097">
    <property type="entry name" value="HisK_dim/P_sf"/>
</dbReference>
<dbReference type="AlphaFoldDB" id="A0AAV3T0J0"/>
<dbReference type="SMART" id="SM00387">
    <property type="entry name" value="HATPase_c"/>
    <property type="match status" value="1"/>
</dbReference>
<sequence length="478" mass="51581">MGSHGVPDALAEVEPRAFRAAVESAGHSIYWTDRAGTIEYVNPAFEEQTGYDAAEVVGSNANVLQSGVHDDRFYEDLWDTILSGDVWTGEIVNARKDGTRYVAQQTISPVTGDDGDIVGFVAVNEDVTDLHAAQERAERERDRFAALFDAVPVPLVLTSFAGDGPEVERANEAFVDTFGVSASRLRGAALDDLIVPDGDEDSADAVNANIRRGESVRRQVEREVADGERRTFLLTATPLDPDGGESLNAYVDVTERERASAELARKNARLERFADVVSHDLRSPLNVAMGYAELLDGDDERVDAIRTAHDRMAELVDSLLVLAKEGKGVETIETVDLAARAEASWETVDARDATLRVPATNHVRADRSRLGQVFANLYRNAVEHAGRDATVTVSDLPSGFAVADDGPGIPVEERERVFESGYTTTADGTGFGLAIVAEIADAHGWTVSIGESDSGGARFEFTDVGVVERADETESGQR</sequence>
<comment type="catalytic activity">
    <reaction evidence="1">
        <text>ATP + protein L-histidine = ADP + protein N-phospho-L-histidine.</text>
        <dbReference type="EC" id="2.7.13.3"/>
    </reaction>
</comment>
<feature type="domain" description="PAS" evidence="8">
    <location>
        <begin position="140"/>
        <end position="213"/>
    </location>
</feature>
<keyword evidence="5" id="KW-0418">Kinase</keyword>
<dbReference type="Gene3D" id="3.30.565.10">
    <property type="entry name" value="Histidine kinase-like ATPase, C-terminal domain"/>
    <property type="match status" value="1"/>
</dbReference>
<dbReference type="InterPro" id="IPR005467">
    <property type="entry name" value="His_kinase_dom"/>
</dbReference>
<evidence type="ECO:0000256" key="6">
    <source>
        <dbReference type="ARBA" id="ARBA00023012"/>
    </source>
</evidence>
<dbReference type="SMART" id="SM00091">
    <property type="entry name" value="PAS"/>
    <property type="match status" value="2"/>
</dbReference>
<dbReference type="InterPro" id="IPR000014">
    <property type="entry name" value="PAS"/>
</dbReference>
<dbReference type="CDD" id="cd00130">
    <property type="entry name" value="PAS"/>
    <property type="match status" value="2"/>
</dbReference>
<dbReference type="Pfam" id="PF08448">
    <property type="entry name" value="PAS_4"/>
    <property type="match status" value="1"/>
</dbReference>
<dbReference type="InterPro" id="IPR001610">
    <property type="entry name" value="PAC"/>
</dbReference>
<dbReference type="InterPro" id="IPR050736">
    <property type="entry name" value="Sensor_HK_Regulatory"/>
</dbReference>
<dbReference type="Pfam" id="PF02518">
    <property type="entry name" value="HATPase_c"/>
    <property type="match status" value="1"/>
</dbReference>
<dbReference type="InterPro" id="IPR000700">
    <property type="entry name" value="PAS-assoc_C"/>
</dbReference>
<keyword evidence="3" id="KW-0597">Phosphoprotein</keyword>
<dbReference type="Gene3D" id="3.30.450.20">
    <property type="entry name" value="PAS domain"/>
    <property type="match status" value="2"/>
</dbReference>
<evidence type="ECO:0000313" key="11">
    <source>
        <dbReference type="Proteomes" id="UP001500194"/>
    </source>
</evidence>
<dbReference type="InterPro" id="IPR003594">
    <property type="entry name" value="HATPase_dom"/>
</dbReference>
<evidence type="ECO:0000259" key="8">
    <source>
        <dbReference type="PROSITE" id="PS50112"/>
    </source>
</evidence>
<evidence type="ECO:0000313" key="10">
    <source>
        <dbReference type="EMBL" id="GAA0649997.1"/>
    </source>
</evidence>
<keyword evidence="11" id="KW-1185">Reference proteome</keyword>
<dbReference type="SMART" id="SM00388">
    <property type="entry name" value="HisKA"/>
    <property type="match status" value="1"/>
</dbReference>
<evidence type="ECO:0000256" key="4">
    <source>
        <dbReference type="ARBA" id="ARBA00022679"/>
    </source>
</evidence>
<dbReference type="EC" id="2.7.13.3" evidence="2"/>
<dbReference type="EMBL" id="BAAADU010000002">
    <property type="protein sequence ID" value="GAA0649997.1"/>
    <property type="molecule type" value="Genomic_DNA"/>
</dbReference>
<feature type="domain" description="PAS" evidence="8">
    <location>
        <begin position="14"/>
        <end position="71"/>
    </location>
</feature>
<dbReference type="NCBIfam" id="TIGR00229">
    <property type="entry name" value="sensory_box"/>
    <property type="match status" value="2"/>
</dbReference>
<dbReference type="InterPro" id="IPR003661">
    <property type="entry name" value="HisK_dim/P_dom"/>
</dbReference>
<dbReference type="PROSITE" id="PS50112">
    <property type="entry name" value="PAS"/>
    <property type="match status" value="2"/>
</dbReference>
<evidence type="ECO:0000259" key="9">
    <source>
        <dbReference type="PROSITE" id="PS50113"/>
    </source>
</evidence>
<dbReference type="Pfam" id="PF13426">
    <property type="entry name" value="PAS_9"/>
    <property type="match status" value="1"/>
</dbReference>
<dbReference type="SUPFAM" id="SSF47384">
    <property type="entry name" value="Homodimeric domain of signal transducing histidine kinase"/>
    <property type="match status" value="1"/>
</dbReference>
<keyword evidence="4" id="KW-0808">Transferase</keyword>
<gene>
    <name evidence="10" type="ORF">GCM10009019_11000</name>
</gene>
<evidence type="ECO:0000256" key="1">
    <source>
        <dbReference type="ARBA" id="ARBA00000085"/>
    </source>
</evidence>
<evidence type="ECO:0000259" key="7">
    <source>
        <dbReference type="PROSITE" id="PS50109"/>
    </source>
</evidence>
<dbReference type="GeneID" id="68571772"/>
<dbReference type="SMART" id="SM00086">
    <property type="entry name" value="PAC"/>
    <property type="match status" value="1"/>
</dbReference>
<organism evidence="10 11">
    <name type="scientific">Salarchaeum japonicum</name>
    <dbReference type="NCBI Taxonomy" id="555573"/>
    <lineage>
        <taxon>Archaea</taxon>
        <taxon>Methanobacteriati</taxon>
        <taxon>Methanobacteriota</taxon>
        <taxon>Stenosarchaea group</taxon>
        <taxon>Halobacteria</taxon>
        <taxon>Halobacteriales</taxon>
        <taxon>Halobacteriaceae</taxon>
    </lineage>
</organism>
<dbReference type="SUPFAM" id="SSF55785">
    <property type="entry name" value="PYP-like sensor domain (PAS domain)"/>
    <property type="match status" value="2"/>
</dbReference>
<accession>A0AAV3T0J0</accession>
<evidence type="ECO:0000256" key="5">
    <source>
        <dbReference type="ARBA" id="ARBA00022777"/>
    </source>
</evidence>
<dbReference type="PANTHER" id="PTHR43711:SF1">
    <property type="entry name" value="HISTIDINE KINASE 1"/>
    <property type="match status" value="1"/>
</dbReference>
<dbReference type="PANTHER" id="PTHR43711">
    <property type="entry name" value="TWO-COMPONENT HISTIDINE KINASE"/>
    <property type="match status" value="1"/>
</dbReference>
<dbReference type="SUPFAM" id="SSF55874">
    <property type="entry name" value="ATPase domain of HSP90 chaperone/DNA topoisomerase II/histidine kinase"/>
    <property type="match status" value="1"/>
</dbReference>
<evidence type="ECO:0000256" key="3">
    <source>
        <dbReference type="ARBA" id="ARBA00022553"/>
    </source>
</evidence>
<feature type="domain" description="Histidine kinase" evidence="7">
    <location>
        <begin position="276"/>
        <end position="462"/>
    </location>
</feature>
<dbReference type="Proteomes" id="UP001500194">
    <property type="component" value="Unassembled WGS sequence"/>
</dbReference>
<dbReference type="Gene3D" id="1.10.287.130">
    <property type="match status" value="1"/>
</dbReference>
<dbReference type="InterPro" id="IPR035965">
    <property type="entry name" value="PAS-like_dom_sf"/>
</dbReference>
<comment type="caution">
    <text evidence="10">The sequence shown here is derived from an EMBL/GenBank/DDBJ whole genome shotgun (WGS) entry which is preliminary data.</text>
</comment>
<dbReference type="InterPro" id="IPR004358">
    <property type="entry name" value="Sig_transdc_His_kin-like_C"/>
</dbReference>
<name>A0AAV3T0J0_9EURY</name>
<protein>
    <recommendedName>
        <fullName evidence="2">histidine kinase</fullName>
        <ecNumber evidence="2">2.7.13.3</ecNumber>
    </recommendedName>
</protein>
<proteinExistence type="predicted"/>
<dbReference type="RefSeq" id="WP_227261197.1">
    <property type="nucleotide sequence ID" value="NZ_BAAADU010000002.1"/>
</dbReference>
<reference evidence="10 11" key="1">
    <citation type="journal article" date="2019" name="Int. J. Syst. Evol. Microbiol.">
        <title>The Global Catalogue of Microorganisms (GCM) 10K type strain sequencing project: providing services to taxonomists for standard genome sequencing and annotation.</title>
        <authorList>
            <consortium name="The Broad Institute Genomics Platform"/>
            <consortium name="The Broad Institute Genome Sequencing Center for Infectious Disease"/>
            <person name="Wu L."/>
            <person name="Ma J."/>
        </authorList>
    </citation>
    <scope>NUCLEOTIDE SEQUENCE [LARGE SCALE GENOMIC DNA]</scope>
    <source>
        <strain evidence="10 11">JCM 16327</strain>
    </source>
</reference>
<dbReference type="PRINTS" id="PR00344">
    <property type="entry name" value="BCTRLSENSOR"/>
</dbReference>
<feature type="domain" description="PAC" evidence="9">
    <location>
        <begin position="87"/>
        <end position="139"/>
    </location>
</feature>
<dbReference type="InterPro" id="IPR013656">
    <property type="entry name" value="PAS_4"/>
</dbReference>
<dbReference type="Pfam" id="PF00512">
    <property type="entry name" value="HisKA"/>
    <property type="match status" value="1"/>
</dbReference>
<dbReference type="CDD" id="cd00075">
    <property type="entry name" value="HATPase"/>
    <property type="match status" value="1"/>
</dbReference>
<keyword evidence="6" id="KW-0902">Two-component regulatory system</keyword>
<dbReference type="PROSITE" id="PS50109">
    <property type="entry name" value="HIS_KIN"/>
    <property type="match status" value="1"/>
</dbReference>
<dbReference type="InterPro" id="IPR036890">
    <property type="entry name" value="HATPase_C_sf"/>
</dbReference>